<dbReference type="InterPro" id="IPR024079">
    <property type="entry name" value="MetalloPept_cat_dom_sf"/>
</dbReference>
<dbReference type="EMBL" id="JABSTU010000007">
    <property type="protein sequence ID" value="KAH8025561.1"/>
    <property type="molecule type" value="Genomic_DNA"/>
</dbReference>
<dbReference type="VEuPathDB" id="VectorBase:LOC119169854"/>
<dbReference type="GO" id="GO:0004222">
    <property type="term" value="F:metalloendopeptidase activity"/>
    <property type="evidence" value="ECO:0007669"/>
    <property type="project" value="InterPro"/>
</dbReference>
<evidence type="ECO:0000256" key="1">
    <source>
        <dbReference type="SAM" id="SignalP"/>
    </source>
</evidence>
<keyword evidence="1" id="KW-0732">Signal</keyword>
<dbReference type="Proteomes" id="UP000821866">
    <property type="component" value="Unassembled WGS sequence"/>
</dbReference>
<keyword evidence="3" id="KW-1185">Reference proteome</keyword>
<proteinExistence type="predicted"/>
<dbReference type="GO" id="GO:0006508">
    <property type="term" value="P:proteolysis"/>
    <property type="evidence" value="ECO:0007669"/>
    <property type="project" value="InterPro"/>
</dbReference>
<organism evidence="2 3">
    <name type="scientific">Rhipicephalus microplus</name>
    <name type="common">Cattle tick</name>
    <name type="synonym">Boophilus microplus</name>
    <dbReference type="NCBI Taxonomy" id="6941"/>
    <lineage>
        <taxon>Eukaryota</taxon>
        <taxon>Metazoa</taxon>
        <taxon>Ecdysozoa</taxon>
        <taxon>Arthropoda</taxon>
        <taxon>Chelicerata</taxon>
        <taxon>Arachnida</taxon>
        <taxon>Acari</taxon>
        <taxon>Parasitiformes</taxon>
        <taxon>Ixodida</taxon>
        <taxon>Ixodoidea</taxon>
        <taxon>Ixodidae</taxon>
        <taxon>Rhipicephalinae</taxon>
        <taxon>Rhipicephalus</taxon>
        <taxon>Boophilus</taxon>
    </lineage>
</organism>
<feature type="signal peptide" evidence="1">
    <location>
        <begin position="1"/>
        <end position="26"/>
    </location>
</feature>
<comment type="caution">
    <text evidence="2">The sequence shown here is derived from an EMBL/GenBank/DDBJ whole genome shotgun (WGS) entry which is preliminary data.</text>
</comment>
<evidence type="ECO:0000313" key="2">
    <source>
        <dbReference type="EMBL" id="KAH8025561.1"/>
    </source>
</evidence>
<dbReference type="InterPro" id="IPR000718">
    <property type="entry name" value="Peptidase_M13"/>
</dbReference>
<sequence length="395" mass="44821">MSFGVLGWLITRQLTVLWLESLETTAGTYVHRASTFLVAAGRRFVTEEIEQVVKSADSPLPSGERRWPCASSSFRVRQEAWKPRSAIGLIPRTRSTQRPDQERRLVYQNHTTTPGTAPPSTAGPRCYKPSIAIRNTIEPSFTPCYGFYKYACSRAGSNHHTKAHDTLRISAFHLISTTPTTSSQSSVEKAAKLLRNCMKRVHQTPEDIDKIKTVLSAEGFSFPQTPATLYAHVPDQKDANYLDNYLHLTRITAQYMVSLLLDTSANTSRFFMPPFRMEMPHLITVYNTVHLGLDSVMPPIDKSFSLNYAVIGHSVVQQAGQLFLHGPDIFNETGFYDRVWTSGYINALRRRYQCLRKMHVEQRWIDNNVPRRVLEAVVTAEILFNAYKVSKDSMN</sequence>
<dbReference type="Gene3D" id="3.40.390.10">
    <property type="entry name" value="Collagenase (Catalytic Domain)"/>
    <property type="match status" value="1"/>
</dbReference>
<name>A0A9J6DUC2_RHIMP</name>
<reference evidence="2" key="2">
    <citation type="submission" date="2021-09" db="EMBL/GenBank/DDBJ databases">
        <authorList>
            <person name="Jia N."/>
            <person name="Wang J."/>
            <person name="Shi W."/>
            <person name="Du L."/>
            <person name="Sun Y."/>
            <person name="Zhan W."/>
            <person name="Jiang J."/>
            <person name="Wang Q."/>
            <person name="Zhang B."/>
            <person name="Ji P."/>
            <person name="Sakyi L.B."/>
            <person name="Cui X."/>
            <person name="Yuan T."/>
            <person name="Jiang B."/>
            <person name="Yang W."/>
            <person name="Lam T.T.-Y."/>
            <person name="Chang Q."/>
            <person name="Ding S."/>
            <person name="Wang X."/>
            <person name="Zhu J."/>
            <person name="Ruan X."/>
            <person name="Zhao L."/>
            <person name="Wei J."/>
            <person name="Que T."/>
            <person name="Du C."/>
            <person name="Cheng J."/>
            <person name="Dai P."/>
            <person name="Han X."/>
            <person name="Huang E."/>
            <person name="Gao Y."/>
            <person name="Liu J."/>
            <person name="Shao H."/>
            <person name="Ye R."/>
            <person name="Li L."/>
            <person name="Wei W."/>
            <person name="Wang X."/>
            <person name="Wang C."/>
            <person name="Huo Q."/>
            <person name="Li W."/>
            <person name="Guo W."/>
            <person name="Chen H."/>
            <person name="Chen S."/>
            <person name="Zhou L."/>
            <person name="Zhou L."/>
            <person name="Ni X."/>
            <person name="Tian J."/>
            <person name="Zhou Y."/>
            <person name="Sheng Y."/>
            <person name="Liu T."/>
            <person name="Pan Y."/>
            <person name="Xia L."/>
            <person name="Li J."/>
            <person name="Zhao F."/>
            <person name="Cao W."/>
        </authorList>
    </citation>
    <scope>NUCLEOTIDE SEQUENCE</scope>
    <source>
        <strain evidence="2">Rmic-2018</strain>
        <tissue evidence="2">Larvae</tissue>
    </source>
</reference>
<dbReference type="AlphaFoldDB" id="A0A9J6DUC2"/>
<gene>
    <name evidence="2" type="ORF">HPB51_010019</name>
</gene>
<dbReference type="PROSITE" id="PS51885">
    <property type="entry name" value="NEPRILYSIN"/>
    <property type="match status" value="1"/>
</dbReference>
<protein>
    <submittedName>
        <fullName evidence="2">Uncharacterized protein</fullName>
    </submittedName>
</protein>
<feature type="chain" id="PRO_5039928008" evidence="1">
    <location>
        <begin position="27"/>
        <end position="395"/>
    </location>
</feature>
<accession>A0A9J6DUC2</accession>
<evidence type="ECO:0000313" key="3">
    <source>
        <dbReference type="Proteomes" id="UP000821866"/>
    </source>
</evidence>
<reference evidence="2" key="1">
    <citation type="journal article" date="2020" name="Cell">
        <title>Large-Scale Comparative Analyses of Tick Genomes Elucidate Their Genetic Diversity and Vector Capacities.</title>
        <authorList>
            <consortium name="Tick Genome and Microbiome Consortium (TIGMIC)"/>
            <person name="Jia N."/>
            <person name="Wang J."/>
            <person name="Shi W."/>
            <person name="Du L."/>
            <person name="Sun Y."/>
            <person name="Zhan W."/>
            <person name="Jiang J.F."/>
            <person name="Wang Q."/>
            <person name="Zhang B."/>
            <person name="Ji P."/>
            <person name="Bell-Sakyi L."/>
            <person name="Cui X.M."/>
            <person name="Yuan T.T."/>
            <person name="Jiang B.G."/>
            <person name="Yang W.F."/>
            <person name="Lam T.T."/>
            <person name="Chang Q.C."/>
            <person name="Ding S.J."/>
            <person name="Wang X.J."/>
            <person name="Zhu J.G."/>
            <person name="Ruan X.D."/>
            <person name="Zhao L."/>
            <person name="Wei J.T."/>
            <person name="Ye R.Z."/>
            <person name="Que T.C."/>
            <person name="Du C.H."/>
            <person name="Zhou Y.H."/>
            <person name="Cheng J.X."/>
            <person name="Dai P.F."/>
            <person name="Guo W.B."/>
            <person name="Han X.H."/>
            <person name="Huang E.J."/>
            <person name="Li L.F."/>
            <person name="Wei W."/>
            <person name="Gao Y.C."/>
            <person name="Liu J.Z."/>
            <person name="Shao H.Z."/>
            <person name="Wang X."/>
            <person name="Wang C.C."/>
            <person name="Yang T.C."/>
            <person name="Huo Q.B."/>
            <person name="Li W."/>
            <person name="Chen H.Y."/>
            <person name="Chen S.E."/>
            <person name="Zhou L.G."/>
            <person name="Ni X.B."/>
            <person name="Tian J.H."/>
            <person name="Sheng Y."/>
            <person name="Liu T."/>
            <person name="Pan Y.S."/>
            <person name="Xia L.Y."/>
            <person name="Li J."/>
            <person name="Zhao F."/>
            <person name="Cao W.C."/>
        </authorList>
    </citation>
    <scope>NUCLEOTIDE SEQUENCE</scope>
    <source>
        <strain evidence="2">Rmic-2018</strain>
    </source>
</reference>